<feature type="region of interest" description="Disordered" evidence="8">
    <location>
        <begin position="723"/>
        <end position="752"/>
    </location>
</feature>
<feature type="transmembrane region" description="Helical" evidence="9">
    <location>
        <begin position="91"/>
        <end position="113"/>
    </location>
</feature>
<evidence type="ECO:0000259" key="10">
    <source>
        <dbReference type="PROSITE" id="PS51371"/>
    </source>
</evidence>
<comment type="subcellular location">
    <subcellularLocation>
        <location evidence="1">Membrane</location>
        <topology evidence="1">Multi-pass membrane protein</topology>
    </subcellularLocation>
</comment>
<gene>
    <name evidence="12" type="ORF">CDCA_CDCA01G0356</name>
</gene>
<evidence type="ECO:0000256" key="6">
    <source>
        <dbReference type="PROSITE-ProRule" id="PRU00703"/>
    </source>
</evidence>
<accession>A0AAV9IQI9</accession>
<reference evidence="12 13" key="1">
    <citation type="submission" date="2022-07" db="EMBL/GenBank/DDBJ databases">
        <title>Genome-wide signatures of adaptation to extreme environments.</title>
        <authorList>
            <person name="Cho C.H."/>
            <person name="Yoon H.S."/>
        </authorList>
    </citation>
    <scope>NUCLEOTIDE SEQUENCE [LARGE SCALE GENOMIC DNA]</scope>
    <source>
        <strain evidence="12 13">DBV 063 E5</strain>
    </source>
</reference>
<dbReference type="InterPro" id="IPR045095">
    <property type="entry name" value="ACDP"/>
</dbReference>
<dbReference type="Proteomes" id="UP001301350">
    <property type="component" value="Unassembled WGS sequence"/>
</dbReference>
<dbReference type="GO" id="GO:0005737">
    <property type="term" value="C:cytoplasm"/>
    <property type="evidence" value="ECO:0007669"/>
    <property type="project" value="TreeGrafter"/>
</dbReference>
<feature type="region of interest" description="Disordered" evidence="8">
    <location>
        <begin position="564"/>
        <end position="702"/>
    </location>
</feature>
<evidence type="ECO:0000256" key="3">
    <source>
        <dbReference type="ARBA" id="ARBA00022737"/>
    </source>
</evidence>
<evidence type="ECO:0000256" key="7">
    <source>
        <dbReference type="PROSITE-ProRule" id="PRU01193"/>
    </source>
</evidence>
<comment type="caution">
    <text evidence="12">The sequence shown here is derived from an EMBL/GenBank/DDBJ whole genome shotgun (WGS) entry which is preliminary data.</text>
</comment>
<feature type="compositionally biased region" description="Acidic residues" evidence="8">
    <location>
        <begin position="609"/>
        <end position="618"/>
    </location>
</feature>
<evidence type="ECO:0000256" key="1">
    <source>
        <dbReference type="ARBA" id="ARBA00004141"/>
    </source>
</evidence>
<dbReference type="PROSITE" id="PS51846">
    <property type="entry name" value="CNNM"/>
    <property type="match status" value="1"/>
</dbReference>
<dbReference type="Pfam" id="PF01595">
    <property type="entry name" value="CNNM"/>
    <property type="match status" value="1"/>
</dbReference>
<evidence type="ECO:0000256" key="5">
    <source>
        <dbReference type="ARBA" id="ARBA00023136"/>
    </source>
</evidence>
<keyword evidence="3" id="KW-0677">Repeat</keyword>
<keyword evidence="4 7" id="KW-1133">Transmembrane helix</keyword>
<dbReference type="PANTHER" id="PTHR12064">
    <property type="entry name" value="METAL TRANSPORTER CNNM"/>
    <property type="match status" value="1"/>
</dbReference>
<evidence type="ECO:0000256" key="9">
    <source>
        <dbReference type="SAM" id="Phobius"/>
    </source>
</evidence>
<feature type="transmembrane region" description="Helical" evidence="9">
    <location>
        <begin position="119"/>
        <end position="139"/>
    </location>
</feature>
<dbReference type="Gene3D" id="3.10.580.10">
    <property type="entry name" value="CBS-domain"/>
    <property type="match status" value="1"/>
</dbReference>
<dbReference type="PROSITE" id="PS51371">
    <property type="entry name" value="CBS"/>
    <property type="match status" value="1"/>
</dbReference>
<feature type="transmembrane region" description="Helical" evidence="9">
    <location>
        <begin position="37"/>
        <end position="70"/>
    </location>
</feature>
<organism evidence="12 13">
    <name type="scientific">Cyanidium caldarium</name>
    <name type="common">Red alga</name>
    <dbReference type="NCBI Taxonomy" id="2771"/>
    <lineage>
        <taxon>Eukaryota</taxon>
        <taxon>Rhodophyta</taxon>
        <taxon>Bangiophyceae</taxon>
        <taxon>Cyanidiales</taxon>
        <taxon>Cyanidiaceae</taxon>
        <taxon>Cyanidium</taxon>
    </lineage>
</organism>
<dbReference type="GO" id="GO:0030026">
    <property type="term" value="P:intracellular manganese ion homeostasis"/>
    <property type="evidence" value="ECO:0007669"/>
    <property type="project" value="TreeGrafter"/>
</dbReference>
<dbReference type="CDD" id="cd04590">
    <property type="entry name" value="CBS_pair_CorC_HlyC_assoc"/>
    <property type="match status" value="1"/>
</dbReference>
<proteinExistence type="predicted"/>
<feature type="domain" description="CBS" evidence="10">
    <location>
        <begin position="309"/>
        <end position="374"/>
    </location>
</feature>
<evidence type="ECO:0000256" key="2">
    <source>
        <dbReference type="ARBA" id="ARBA00022692"/>
    </source>
</evidence>
<keyword evidence="5 7" id="KW-0472">Membrane</keyword>
<keyword evidence="6" id="KW-0129">CBS domain</keyword>
<feature type="domain" description="CNNM transmembrane" evidence="11">
    <location>
        <begin position="30"/>
        <end position="216"/>
    </location>
</feature>
<feature type="transmembrane region" description="Helical" evidence="9">
    <location>
        <begin position="159"/>
        <end position="178"/>
    </location>
</feature>
<keyword evidence="2 7" id="KW-0812">Transmembrane</keyword>
<feature type="compositionally biased region" description="Polar residues" evidence="8">
    <location>
        <begin position="496"/>
        <end position="506"/>
    </location>
</feature>
<protein>
    <submittedName>
        <fullName evidence="12">Uncharacterized protein</fullName>
    </submittedName>
</protein>
<keyword evidence="13" id="KW-1185">Reference proteome</keyword>
<evidence type="ECO:0000256" key="4">
    <source>
        <dbReference type="ARBA" id="ARBA00022989"/>
    </source>
</evidence>
<dbReference type="EMBL" id="JANCYW010000001">
    <property type="protein sequence ID" value="KAK4534331.1"/>
    <property type="molecule type" value="Genomic_DNA"/>
</dbReference>
<evidence type="ECO:0000313" key="13">
    <source>
        <dbReference type="Proteomes" id="UP001301350"/>
    </source>
</evidence>
<dbReference type="InterPro" id="IPR000644">
    <property type="entry name" value="CBS_dom"/>
</dbReference>
<feature type="compositionally biased region" description="Basic and acidic residues" evidence="8">
    <location>
        <begin position="619"/>
        <end position="634"/>
    </location>
</feature>
<sequence>MNDSPLLRKTNTGGNSVILTSAPKQVPPLERVRVPVLATSLVATVLVCAMAVGLVQAIFSADVVYLEALVKDRHSPYHEDAKKLLPLRKKGNLLLVTLILVATGAQELTALLVDAMLSGGTAASLMVSTALVLLFGNILPDVYAMQPSGLHWAARSSTFMRGMMLLFWPVAFPIAWFLDRLVGANAMGVRALNRTELSTLVQFMQEHHMGDLYRDEANLLRSALSLRERTTGDVMTRADDVYMLAVDEVLDARLALELVHQGHSRVPLYDGCRDNVVAYLLVKGLIAYSPSERLSIGQVIARYADRTLIATAPLMVSRNTSLDLLLAEFQRGHTHLAVVFERPQARKPRERQLVGIVTLEDIIEDMLQQEIIDESDIYYDMHSKRRLHRRDAAVGADTDPAMGAGQAPTLTTPLSATASVVGDSGSGRHSGTFARAPLRLGGFRGSGASDVLGSRAAVDVRIPLSRLRGSGYVAVREIDLKKLASKAGKKRSKSAVSHNGSASRSAEQAGRRAGRQWVLEVEEPDTAPAEQYTSLNVPESTAELALRGGSNSALMASLMQALSRGRSGARRPPTAYGAVEGSTQVGAGAGRSHSLSPSVDEEQGRIGDDGDDEDDDDDGLRRTRSDEVLNRPEPEVPAAAAAATAAAESAPSADIAVSTHPKAENSSPSAAIGVTVAGGHRSPGEHEGDEDEDVMALRRPSISPRRSIADRFILRRWLLSSSAASASTSAPSTASAPVHRGSGGDSRKAPQP</sequence>
<feature type="compositionally biased region" description="Low complexity" evidence="8">
    <location>
        <begin position="636"/>
        <end position="653"/>
    </location>
</feature>
<dbReference type="PANTHER" id="PTHR12064:SF97">
    <property type="entry name" value="METAL TRANSPORTER CNNM-5"/>
    <property type="match status" value="1"/>
</dbReference>
<dbReference type="SUPFAM" id="SSF54631">
    <property type="entry name" value="CBS-domain pair"/>
    <property type="match status" value="1"/>
</dbReference>
<dbReference type="InterPro" id="IPR002550">
    <property type="entry name" value="CNNM"/>
</dbReference>
<name>A0AAV9IQI9_CYACA</name>
<dbReference type="InterPro" id="IPR046342">
    <property type="entry name" value="CBS_dom_sf"/>
</dbReference>
<evidence type="ECO:0000256" key="8">
    <source>
        <dbReference type="SAM" id="MobiDB-lite"/>
    </source>
</evidence>
<feature type="compositionally biased region" description="Basic residues" evidence="8">
    <location>
        <begin position="484"/>
        <end position="493"/>
    </location>
</feature>
<feature type="compositionally biased region" description="Low complexity" evidence="8">
    <location>
        <begin position="723"/>
        <end position="737"/>
    </location>
</feature>
<evidence type="ECO:0000313" key="12">
    <source>
        <dbReference type="EMBL" id="KAK4534331.1"/>
    </source>
</evidence>
<feature type="region of interest" description="Disordered" evidence="8">
    <location>
        <begin position="484"/>
        <end position="514"/>
    </location>
</feature>
<dbReference type="GO" id="GO:0010960">
    <property type="term" value="P:magnesium ion homeostasis"/>
    <property type="evidence" value="ECO:0007669"/>
    <property type="project" value="InterPro"/>
</dbReference>
<evidence type="ECO:0000259" key="11">
    <source>
        <dbReference type="PROSITE" id="PS51846"/>
    </source>
</evidence>
<dbReference type="InterPro" id="IPR044751">
    <property type="entry name" value="Ion_transp-like_CBS"/>
</dbReference>
<dbReference type="GO" id="GO:0016020">
    <property type="term" value="C:membrane"/>
    <property type="evidence" value="ECO:0007669"/>
    <property type="project" value="UniProtKB-SubCell"/>
</dbReference>
<dbReference type="AlphaFoldDB" id="A0AAV9IQI9"/>
<dbReference type="Pfam" id="PF00571">
    <property type="entry name" value="CBS"/>
    <property type="match status" value="1"/>
</dbReference>